<evidence type="ECO:0000256" key="4">
    <source>
        <dbReference type="ARBA" id="ARBA00022723"/>
    </source>
</evidence>
<dbReference type="EMBL" id="CP016773">
    <property type="protein sequence ID" value="ASY16207.1"/>
    <property type="molecule type" value="Genomic_DNA"/>
</dbReference>
<keyword evidence="2" id="KW-0813">Transport</keyword>
<dbReference type="InterPro" id="IPR044203">
    <property type="entry name" value="GlbO/GLB3-like"/>
</dbReference>
<dbReference type="RefSeq" id="WP_095673792.1">
    <property type="nucleotide sequence ID" value="NZ_CP016773.1"/>
</dbReference>
<keyword evidence="4" id="KW-0479">Metal-binding</keyword>
<evidence type="ECO:0000313" key="7">
    <source>
        <dbReference type="EMBL" id="ASY16207.1"/>
    </source>
</evidence>
<protein>
    <submittedName>
        <fullName evidence="7">Hemoglobin</fullName>
    </submittedName>
</protein>
<dbReference type="PANTHER" id="PTHR47366:SF1">
    <property type="entry name" value="TWO-ON-TWO HEMOGLOBIN-3"/>
    <property type="match status" value="1"/>
</dbReference>
<evidence type="ECO:0000256" key="5">
    <source>
        <dbReference type="ARBA" id="ARBA00023004"/>
    </source>
</evidence>
<dbReference type="Proteomes" id="UP000217215">
    <property type="component" value="Chromosome"/>
</dbReference>
<organism evidence="7 8">
    <name type="scientific">Candidatus Planktophila sulfonica</name>
    <dbReference type="NCBI Taxonomy" id="1884904"/>
    <lineage>
        <taxon>Bacteria</taxon>
        <taxon>Bacillati</taxon>
        <taxon>Actinomycetota</taxon>
        <taxon>Actinomycetes</taxon>
        <taxon>Candidatus Nanopelagicales</taxon>
        <taxon>Candidatus Nanopelagicaceae</taxon>
        <taxon>Candidatus Planktophila</taxon>
    </lineage>
</organism>
<comment type="similarity">
    <text evidence="6">Belongs to the truncated hemoglobin family. Group II subfamily.</text>
</comment>
<evidence type="ECO:0000256" key="6">
    <source>
        <dbReference type="ARBA" id="ARBA00034496"/>
    </source>
</evidence>
<dbReference type="AlphaFoldDB" id="A0A249KHF1"/>
<dbReference type="SUPFAM" id="SSF46458">
    <property type="entry name" value="Globin-like"/>
    <property type="match status" value="1"/>
</dbReference>
<dbReference type="PANTHER" id="PTHR47366">
    <property type="entry name" value="TWO-ON-TWO HEMOGLOBIN-3"/>
    <property type="match status" value="1"/>
</dbReference>
<evidence type="ECO:0000256" key="2">
    <source>
        <dbReference type="ARBA" id="ARBA00022448"/>
    </source>
</evidence>
<gene>
    <name evidence="7" type="ORF">A1sIA56_04755</name>
</gene>
<accession>A0A249KHF1</accession>
<dbReference type="CDD" id="cd14771">
    <property type="entry name" value="TrHb2_Mt-trHbO-like_O"/>
    <property type="match status" value="1"/>
</dbReference>
<dbReference type="PROSITE" id="PS01213">
    <property type="entry name" value="GLOBIN_FAM_2"/>
    <property type="match status" value="1"/>
</dbReference>
<name>A0A249KHF1_9ACTN</name>
<keyword evidence="5" id="KW-0408">Iron</keyword>
<dbReference type="Gene3D" id="1.10.490.10">
    <property type="entry name" value="Globins"/>
    <property type="match status" value="1"/>
</dbReference>
<dbReference type="OrthoDB" id="9790913at2"/>
<dbReference type="GO" id="GO:0019825">
    <property type="term" value="F:oxygen binding"/>
    <property type="evidence" value="ECO:0007669"/>
    <property type="project" value="InterPro"/>
</dbReference>
<evidence type="ECO:0000256" key="3">
    <source>
        <dbReference type="ARBA" id="ARBA00022617"/>
    </source>
</evidence>
<dbReference type="GO" id="GO:0020037">
    <property type="term" value="F:heme binding"/>
    <property type="evidence" value="ECO:0007669"/>
    <property type="project" value="InterPro"/>
</dbReference>
<dbReference type="InterPro" id="IPR019795">
    <property type="entry name" value="Globin_bac-like_CS"/>
</dbReference>
<dbReference type="InterPro" id="IPR012292">
    <property type="entry name" value="Globin/Proto"/>
</dbReference>
<reference evidence="7 8" key="1">
    <citation type="submission" date="2016-07" db="EMBL/GenBank/DDBJ databases">
        <title>High microdiversification within the ubiquitous acI lineage of Actinobacteria.</title>
        <authorList>
            <person name="Neuenschwander S.M."/>
            <person name="Salcher M."/>
            <person name="Ghai R."/>
            <person name="Pernthaler J."/>
        </authorList>
    </citation>
    <scope>NUCLEOTIDE SEQUENCE [LARGE SCALE GENOMIC DNA]</scope>
    <source>
        <strain evidence="7">MMS-IA-56</strain>
    </source>
</reference>
<dbReference type="GO" id="GO:0046872">
    <property type="term" value="F:metal ion binding"/>
    <property type="evidence" value="ECO:0007669"/>
    <property type="project" value="UniProtKB-KW"/>
</dbReference>
<evidence type="ECO:0000256" key="1">
    <source>
        <dbReference type="ARBA" id="ARBA00001971"/>
    </source>
</evidence>
<evidence type="ECO:0000313" key="8">
    <source>
        <dbReference type="Proteomes" id="UP000217215"/>
    </source>
</evidence>
<dbReference type="InterPro" id="IPR009050">
    <property type="entry name" value="Globin-like_sf"/>
</dbReference>
<sequence>MERDTTNYYELFGGEAFFSDLTSQFYAHVATNEILRPMYPESDMKGAARRLQMFLEQYWGGPTTYQEERGHPRLRMRHAGFHINPAARDAWMSCMKAAVDGMNMEAEAKAKLWRYLEGAAEHLVNRLD</sequence>
<comment type="cofactor">
    <cofactor evidence="1">
        <name>heme</name>
        <dbReference type="ChEBI" id="CHEBI:30413"/>
    </cofactor>
</comment>
<dbReference type="InterPro" id="IPR001486">
    <property type="entry name" value="Hemoglobin_trunc"/>
</dbReference>
<keyword evidence="8" id="KW-1185">Reference proteome</keyword>
<proteinExistence type="inferred from homology"/>
<dbReference type="KEGG" id="psuf:A1sIA56_04755"/>
<keyword evidence="3" id="KW-0349">Heme</keyword>
<dbReference type="Pfam" id="PF01152">
    <property type="entry name" value="Bac_globin"/>
    <property type="match status" value="1"/>
</dbReference>
<dbReference type="GO" id="GO:0005344">
    <property type="term" value="F:oxygen carrier activity"/>
    <property type="evidence" value="ECO:0007669"/>
    <property type="project" value="InterPro"/>
</dbReference>